<dbReference type="SUPFAM" id="SSF51445">
    <property type="entry name" value="(Trans)glycosidases"/>
    <property type="match status" value="1"/>
</dbReference>
<feature type="region of interest" description="Disordered" evidence="6">
    <location>
        <begin position="22"/>
        <end position="50"/>
    </location>
</feature>
<evidence type="ECO:0000256" key="3">
    <source>
        <dbReference type="ARBA" id="ARBA00012663"/>
    </source>
</evidence>
<reference evidence="10" key="1">
    <citation type="submission" date="2018-12" db="EMBL/GenBank/DDBJ databases">
        <title>Dusodibacter welbiota gen. nov., sp. nov., isolated from human faeces and emended description of the Oscillibacter genus.</title>
        <authorList>
            <person name="Le Roy T."/>
            <person name="Van der Smissen P."/>
            <person name="Delzenne N."/>
            <person name="Muccioli G."/>
            <person name="Collet J.F."/>
            <person name="Cani P.D."/>
        </authorList>
    </citation>
    <scope>NUCLEOTIDE SEQUENCE [LARGE SCALE GENOMIC DNA]</scope>
    <source>
        <strain evidence="10">J115</strain>
    </source>
</reference>
<dbReference type="InterPro" id="IPR019800">
    <property type="entry name" value="Glyco_hydro_3_AS"/>
</dbReference>
<dbReference type="InterPro" id="IPR050226">
    <property type="entry name" value="NagZ_Beta-hexosaminidase"/>
</dbReference>
<keyword evidence="4" id="KW-0378">Hydrolase</keyword>
<dbReference type="Proteomes" id="UP000298642">
    <property type="component" value="Chromosome"/>
</dbReference>
<dbReference type="Pfam" id="PF00933">
    <property type="entry name" value="Glyco_hydro_3"/>
    <property type="match status" value="1"/>
</dbReference>
<evidence type="ECO:0000256" key="1">
    <source>
        <dbReference type="ARBA" id="ARBA00001231"/>
    </source>
</evidence>
<evidence type="ECO:0000256" key="6">
    <source>
        <dbReference type="SAM" id="MobiDB-lite"/>
    </source>
</evidence>
<proteinExistence type="inferred from homology"/>
<dbReference type="RefSeq" id="WP_021751161.1">
    <property type="nucleotide sequence ID" value="NZ_CP034413.3"/>
</dbReference>
<evidence type="ECO:0000256" key="4">
    <source>
        <dbReference type="ARBA" id="ARBA00022801"/>
    </source>
</evidence>
<sequence>MKRLFTILLAVLSLLSLTACGGSPTEETSQEPLVDIQPQEPEAPPEPTPEELAAQEVEDLLASLTLEEKVGQLFFVRVPDTDAVSDVSTYHLGGYILFGRDTADKTADALIQTIQSYQDAAAVDTGIPLLIGVDEEGGTVVRVSSNPHLRASKFPSPQKAYASGGMEAVLADTREKDLLLSALGFNVNLSPVADVSTNPADFMYDRTFGQDAAATADYVAQVVSQMAEDGMGSVLKHFPGYGNNVDTHTGIAVDQRPLESFTSSDFLPFQAGMESGGGKTAVLVSHNIMTAVDGDLPASLSPKVHGLLRTDLGFDGVVMTDDLAMEAVAAYSADGAVAVMALEAGNDLVITTDYRTQIPKVLEALESGALSEETIDTACRRVLTWKQNLGLL</sequence>
<dbReference type="InterPro" id="IPR036962">
    <property type="entry name" value="Glyco_hydro_3_N_sf"/>
</dbReference>
<evidence type="ECO:0000256" key="7">
    <source>
        <dbReference type="SAM" id="SignalP"/>
    </source>
</evidence>
<keyword evidence="10" id="KW-1185">Reference proteome</keyword>
<dbReference type="Gene3D" id="3.20.20.300">
    <property type="entry name" value="Glycoside hydrolase, family 3, N-terminal domain"/>
    <property type="match status" value="1"/>
</dbReference>
<dbReference type="GO" id="GO:0005975">
    <property type="term" value="P:carbohydrate metabolic process"/>
    <property type="evidence" value="ECO:0007669"/>
    <property type="project" value="InterPro"/>
</dbReference>
<dbReference type="PANTHER" id="PTHR30480">
    <property type="entry name" value="BETA-HEXOSAMINIDASE-RELATED"/>
    <property type="match status" value="1"/>
</dbReference>
<dbReference type="InterPro" id="IPR017853">
    <property type="entry name" value="GH"/>
</dbReference>
<dbReference type="GeneID" id="89520621"/>
<evidence type="ECO:0000313" key="9">
    <source>
        <dbReference type="EMBL" id="QCI59548.1"/>
    </source>
</evidence>
<dbReference type="PANTHER" id="PTHR30480:SF13">
    <property type="entry name" value="BETA-HEXOSAMINIDASE"/>
    <property type="match status" value="1"/>
</dbReference>
<organism evidence="9 10">
    <name type="scientific">Dysosmobacter welbionis</name>
    <dbReference type="NCBI Taxonomy" id="2093857"/>
    <lineage>
        <taxon>Bacteria</taxon>
        <taxon>Bacillati</taxon>
        <taxon>Bacillota</taxon>
        <taxon>Clostridia</taxon>
        <taxon>Eubacteriales</taxon>
        <taxon>Oscillospiraceae</taxon>
        <taxon>Dysosmobacter</taxon>
    </lineage>
</organism>
<evidence type="ECO:0000259" key="8">
    <source>
        <dbReference type="Pfam" id="PF00933"/>
    </source>
</evidence>
<dbReference type="PROSITE" id="PS51257">
    <property type="entry name" value="PROKAR_LIPOPROTEIN"/>
    <property type="match status" value="1"/>
</dbReference>
<gene>
    <name evidence="9" type="ORF">EIO64_10230</name>
</gene>
<dbReference type="KEGG" id="obj:EIO64_10230"/>
<feature type="signal peptide" evidence="7">
    <location>
        <begin position="1"/>
        <end position="21"/>
    </location>
</feature>
<evidence type="ECO:0000256" key="5">
    <source>
        <dbReference type="ARBA" id="ARBA00023295"/>
    </source>
</evidence>
<dbReference type="GO" id="GO:0009254">
    <property type="term" value="P:peptidoglycan turnover"/>
    <property type="evidence" value="ECO:0007669"/>
    <property type="project" value="TreeGrafter"/>
</dbReference>
<dbReference type="PROSITE" id="PS00775">
    <property type="entry name" value="GLYCOSYL_HYDROL_F3"/>
    <property type="match status" value="1"/>
</dbReference>
<keyword evidence="7" id="KW-0732">Signal</keyword>
<evidence type="ECO:0000256" key="2">
    <source>
        <dbReference type="ARBA" id="ARBA00005336"/>
    </source>
</evidence>
<dbReference type="EMBL" id="CP034413">
    <property type="protein sequence ID" value="QCI59548.1"/>
    <property type="molecule type" value="Genomic_DNA"/>
</dbReference>
<comment type="catalytic activity">
    <reaction evidence="1">
        <text>Hydrolysis of terminal non-reducing N-acetyl-D-hexosamine residues in N-acetyl-beta-D-hexosaminides.</text>
        <dbReference type="EC" id="3.2.1.52"/>
    </reaction>
</comment>
<dbReference type="InterPro" id="IPR001764">
    <property type="entry name" value="Glyco_hydro_3_N"/>
</dbReference>
<dbReference type="GO" id="GO:0004563">
    <property type="term" value="F:beta-N-acetylhexosaminidase activity"/>
    <property type="evidence" value="ECO:0007669"/>
    <property type="project" value="UniProtKB-EC"/>
</dbReference>
<name>A0A4D7APH2_9FIRM</name>
<comment type="similarity">
    <text evidence="2">Belongs to the glycosyl hydrolase 3 family.</text>
</comment>
<keyword evidence="5" id="KW-0326">Glycosidase</keyword>
<accession>A0A4D7APH2</accession>
<protein>
    <recommendedName>
        <fullName evidence="3">beta-N-acetylhexosaminidase</fullName>
        <ecNumber evidence="3">3.2.1.52</ecNumber>
    </recommendedName>
</protein>
<evidence type="ECO:0000313" key="10">
    <source>
        <dbReference type="Proteomes" id="UP000298642"/>
    </source>
</evidence>
<dbReference type="EC" id="3.2.1.52" evidence="3"/>
<feature type="chain" id="PRO_5020677499" description="beta-N-acetylhexosaminidase" evidence="7">
    <location>
        <begin position="22"/>
        <end position="392"/>
    </location>
</feature>
<dbReference type="AlphaFoldDB" id="A0A4D7APH2"/>
<feature type="domain" description="Glycoside hydrolase family 3 N-terminal" evidence="8">
    <location>
        <begin position="65"/>
        <end position="384"/>
    </location>
</feature>